<organism evidence="1 2">
    <name type="scientific">Lawsonibacter faecis</name>
    <dbReference type="NCBI Taxonomy" id="2763052"/>
    <lineage>
        <taxon>Bacteria</taxon>
        <taxon>Bacillati</taxon>
        <taxon>Bacillota</taxon>
        <taxon>Clostridia</taxon>
        <taxon>Eubacteriales</taxon>
        <taxon>Oscillospiraceae</taxon>
        <taxon>Lawsonibacter</taxon>
    </lineage>
</organism>
<evidence type="ECO:0000313" key="1">
    <source>
        <dbReference type="EMBL" id="MBC5736460.1"/>
    </source>
</evidence>
<accession>A0A8J6MC75</accession>
<comment type="caution">
    <text evidence="1">The sequence shown here is derived from an EMBL/GenBank/DDBJ whole genome shotgun (WGS) entry which is preliminary data.</text>
</comment>
<reference evidence="1" key="1">
    <citation type="submission" date="2020-08" db="EMBL/GenBank/DDBJ databases">
        <title>Genome public.</title>
        <authorList>
            <person name="Liu C."/>
            <person name="Sun Q."/>
        </authorList>
    </citation>
    <scope>NUCLEOTIDE SEQUENCE</scope>
    <source>
        <strain evidence="1">NSJ-52</strain>
    </source>
</reference>
<sequence length="177" mass="19252">MKKTVPGGLLPQGKTVLRRLMALLSTVLTLSLPAACSGELSQASRELGLNLSAGQVVEHLDTHGGFHGDGRAYLELRFEGEAAEALAGAITGREGWEPLPLTANLSGAVDGCLTEDEAGKIPKISAIRNGFYCFLDRHRESTDEKDDSELFSRHSFNFSLAIYDLDENTLYYFTLDT</sequence>
<name>A0A8J6MC75_9FIRM</name>
<evidence type="ECO:0000313" key="2">
    <source>
        <dbReference type="Proteomes" id="UP000607645"/>
    </source>
</evidence>
<keyword evidence="2" id="KW-1185">Reference proteome</keyword>
<dbReference type="RefSeq" id="WP_186918732.1">
    <property type="nucleotide sequence ID" value="NZ_JACOPQ010000003.1"/>
</dbReference>
<dbReference type="Proteomes" id="UP000607645">
    <property type="component" value="Unassembled WGS sequence"/>
</dbReference>
<protein>
    <submittedName>
        <fullName evidence="1">Uncharacterized protein</fullName>
    </submittedName>
</protein>
<dbReference type="EMBL" id="JACOPQ010000003">
    <property type="protein sequence ID" value="MBC5736460.1"/>
    <property type="molecule type" value="Genomic_DNA"/>
</dbReference>
<gene>
    <name evidence="1" type="ORF">H8S62_05500</name>
</gene>
<dbReference type="AlphaFoldDB" id="A0A8J6MC75"/>
<proteinExistence type="predicted"/>